<evidence type="ECO:0000313" key="2">
    <source>
        <dbReference type="EMBL" id="MCB4821249.1"/>
    </source>
</evidence>
<protein>
    <submittedName>
        <fullName evidence="2">Uncharacterized protein</fullName>
    </submittedName>
</protein>
<dbReference type="RefSeq" id="WP_226605709.1">
    <property type="nucleotide sequence ID" value="NZ_JAJAQI010000006.1"/>
</dbReference>
<evidence type="ECO:0000313" key="3">
    <source>
        <dbReference type="Proteomes" id="UP001139311"/>
    </source>
</evidence>
<keyword evidence="3" id="KW-1185">Reference proteome</keyword>
<comment type="caution">
    <text evidence="2">The sequence shown here is derived from an EMBL/GenBank/DDBJ whole genome shotgun (WGS) entry which is preliminary data.</text>
</comment>
<gene>
    <name evidence="2" type="ORF">LHA35_05835</name>
</gene>
<organism evidence="2 3">
    <name type="scientific">Roseicella aerolata</name>
    <dbReference type="NCBI Taxonomy" id="2883479"/>
    <lineage>
        <taxon>Bacteria</taxon>
        <taxon>Pseudomonadati</taxon>
        <taxon>Pseudomonadota</taxon>
        <taxon>Alphaproteobacteria</taxon>
        <taxon>Acetobacterales</taxon>
        <taxon>Roseomonadaceae</taxon>
        <taxon>Roseicella</taxon>
    </lineage>
</organism>
<evidence type="ECO:0000256" key="1">
    <source>
        <dbReference type="SAM" id="MobiDB-lite"/>
    </source>
</evidence>
<sequence length="962" mass="103887">MRQLSLIARLEQQLGGILRRWARESPNHRRCLIEAVDEAAVWEDPDSVIPMAARGLPLITLAEQYPLFTCGAASEVGHRYEGVGTVFWARLELLLGAPVAPSERGALAAAYDELANRYPIVRPIESGFATQFSIIAWPIANALMPAELAGSIARLLARSPASSLPTTGGSRNLEGLRSWAASYEGMRLTDWLSDEQTARRVLMALLTNNAASEINDATFSRLKDAYRAQADALLTLRSAQQRAKSLSRRPDATPSDPGQLTLKRSGAKFALFVSWSPLPSELLDVMRRTARAKGWRPRLWGGGPPVPPDHALGTLPIPIGMNSPPSGAAYGDTDAVFGPDTPAARALAARTVDWSLPILFLESGDDAAQRATAPLSQQEGKLWIATAPADPGWAGFPIEGEVCGLVIRSADLSSSATREALTAKGVLQVRGQLSPSRRCVRSPVDAIAKPRRVATVGRALFIAAADAGSGEVIRLNRRGGSAATTAASLGVRIVEPFSVGEALPAVQIFERDSLFDAILQQRLHLRLESRFGIGEWPLEITLLSAGKILAHARERVTTGSQLSSSGAILKSLYRSDVLETLVDNGRGELRLRIGHAYRESIPLAARRGEVDWGPDPSAAFARSIPGIVRAEAPRPHRFTNVQAVDEPTHGATLLAVREGENGYAVPGLIVATDRMNLNDLAADLSDLSGLRRLRGAGAGLRTLVEARRAWSTAVCPSLAAHAVRARVVKQFEEPLVLALCGRGWADAEAREREVPRDPGKALFLAARHLRLFELPEAFTPGDVSRFGYAFVRLLQSESPSWPCNPVDFDPALADQALADAYSETLSLANTEGRLPEVGADDHDFGSPEEDWHRACELALSAVFRTGLLELIVPQAGVEALRGHPYQGAELADCAELLAAWSATHCLPRGHLTLDAAMAALQFWMAQEDRGIHSDALRAMAHDPFVARAVRYAALRWRDSNEF</sequence>
<dbReference type="EMBL" id="JAJAQI010000006">
    <property type="protein sequence ID" value="MCB4821249.1"/>
    <property type="molecule type" value="Genomic_DNA"/>
</dbReference>
<reference evidence="2" key="1">
    <citation type="submission" date="2021-10" db="EMBL/GenBank/DDBJ databases">
        <title>Roseicella aerolatum sp. nov., isolated from aerosols of e-waste dismantling site.</title>
        <authorList>
            <person name="Qin T."/>
        </authorList>
    </citation>
    <scope>NUCLEOTIDE SEQUENCE</scope>
    <source>
        <strain evidence="2">GB24</strain>
    </source>
</reference>
<dbReference type="Proteomes" id="UP001139311">
    <property type="component" value="Unassembled WGS sequence"/>
</dbReference>
<name>A0A9X1IC77_9PROT</name>
<dbReference type="AlphaFoldDB" id="A0A9X1IC77"/>
<feature type="region of interest" description="Disordered" evidence="1">
    <location>
        <begin position="241"/>
        <end position="261"/>
    </location>
</feature>
<accession>A0A9X1IC77</accession>
<proteinExistence type="predicted"/>